<accession>A0A7L7L953</accession>
<evidence type="ECO:0000313" key="3">
    <source>
        <dbReference type="Proteomes" id="UP000514509"/>
    </source>
</evidence>
<dbReference type="Proteomes" id="UP000514509">
    <property type="component" value="Chromosome"/>
</dbReference>
<reference evidence="2 3" key="1">
    <citation type="submission" date="2020-08" db="EMBL/GenBank/DDBJ databases">
        <title>Adhaeribacter dokdonensis sp. nov., isolated from the rhizosphere of Elymus tsukushiensis, a plant native to the Dokdo Islands, Republic of Korea.</title>
        <authorList>
            <person name="Ghim S.Y."/>
        </authorList>
    </citation>
    <scope>NUCLEOTIDE SEQUENCE [LARGE SCALE GENOMIC DNA]</scope>
    <source>
        <strain evidence="2 3">KUDC8001</strain>
    </source>
</reference>
<proteinExistence type="predicted"/>
<dbReference type="Pfam" id="PF16011">
    <property type="entry name" value="CBM9_2"/>
    <property type="match status" value="1"/>
</dbReference>
<protein>
    <recommendedName>
        <fullName evidence="1">Carbohydrate-binding domain-containing protein</fullName>
    </recommendedName>
</protein>
<dbReference type="SUPFAM" id="SSF49344">
    <property type="entry name" value="CBD9-like"/>
    <property type="match status" value="1"/>
</dbReference>
<dbReference type="GO" id="GO:0004553">
    <property type="term" value="F:hydrolase activity, hydrolyzing O-glycosyl compounds"/>
    <property type="evidence" value="ECO:0007669"/>
    <property type="project" value="InterPro"/>
</dbReference>
<gene>
    <name evidence="2" type="ORF">HUW48_15475</name>
</gene>
<dbReference type="CDD" id="cd09620">
    <property type="entry name" value="CBM9_like_3"/>
    <property type="match status" value="1"/>
</dbReference>
<dbReference type="GO" id="GO:0030246">
    <property type="term" value="F:carbohydrate binding"/>
    <property type="evidence" value="ECO:0007669"/>
    <property type="project" value="InterPro"/>
</dbReference>
<feature type="domain" description="Carbohydrate-binding" evidence="1">
    <location>
        <begin position="40"/>
        <end position="228"/>
    </location>
</feature>
<dbReference type="InterPro" id="IPR010502">
    <property type="entry name" value="Carb-bd_dom_fam9"/>
</dbReference>
<dbReference type="AlphaFoldDB" id="A0A7L7L953"/>
<dbReference type="Gene3D" id="2.60.40.1190">
    <property type="match status" value="1"/>
</dbReference>
<evidence type="ECO:0000259" key="1">
    <source>
        <dbReference type="Pfam" id="PF16011"/>
    </source>
</evidence>
<evidence type="ECO:0000313" key="2">
    <source>
        <dbReference type="EMBL" id="QMU29348.1"/>
    </source>
</evidence>
<sequence length="229" mass="26396">MEIDLFSNYPSNSSQVTLSVSYLPLDLNGADIKAISQALDNLPRQKIAAQPWPEFTYQPEVNFSIAHNLTWIFLKYYVTEEFVRIDNFKLNDPVYQDSCVEFFISFNAEAAYYNLEFNALGICRAGYGPNRENRQLLKPEQLRSIQTATTLTRLDDSSEQNFYWQLTLAIPIKIFDQHQISSLQGMQARANFYKCGDNVPQPHFLSWSKIVAPQPNFHLPAFFGNLVFE</sequence>
<keyword evidence="3" id="KW-1185">Reference proteome</keyword>
<dbReference type="RefSeq" id="WP_182411807.1">
    <property type="nucleotide sequence ID" value="NZ_CP055153.1"/>
</dbReference>
<dbReference type="KEGG" id="add:HUW48_15475"/>
<name>A0A7L7L953_9BACT</name>
<dbReference type="GO" id="GO:0016052">
    <property type="term" value="P:carbohydrate catabolic process"/>
    <property type="evidence" value="ECO:0007669"/>
    <property type="project" value="InterPro"/>
</dbReference>
<dbReference type="EMBL" id="CP055153">
    <property type="protein sequence ID" value="QMU29348.1"/>
    <property type="molecule type" value="Genomic_DNA"/>
</dbReference>
<organism evidence="2 3">
    <name type="scientific">Adhaeribacter radiodurans</name>
    <dbReference type="NCBI Taxonomy" id="2745197"/>
    <lineage>
        <taxon>Bacteria</taxon>
        <taxon>Pseudomonadati</taxon>
        <taxon>Bacteroidota</taxon>
        <taxon>Cytophagia</taxon>
        <taxon>Cytophagales</taxon>
        <taxon>Hymenobacteraceae</taxon>
        <taxon>Adhaeribacter</taxon>
    </lineage>
</organism>